<dbReference type="Proteomes" id="UP000621500">
    <property type="component" value="Unassembled WGS sequence"/>
</dbReference>
<feature type="domain" description="Carboxymuconolactone decarboxylase-like" evidence="1">
    <location>
        <begin position="34"/>
        <end position="117"/>
    </location>
</feature>
<dbReference type="PANTHER" id="PTHR33570">
    <property type="entry name" value="4-CARBOXYMUCONOLACTONE DECARBOXYLASE FAMILY PROTEIN"/>
    <property type="match status" value="1"/>
</dbReference>
<dbReference type="InterPro" id="IPR029032">
    <property type="entry name" value="AhpD-like"/>
</dbReference>
<dbReference type="Gene3D" id="1.20.1290.10">
    <property type="entry name" value="AhpD-like"/>
    <property type="match status" value="1"/>
</dbReference>
<gene>
    <name evidence="2" type="primary">pcaC</name>
    <name evidence="2" type="ORF">Pma05_68420</name>
</gene>
<dbReference type="PANTHER" id="PTHR33570:SF2">
    <property type="entry name" value="CARBOXYMUCONOLACTONE DECARBOXYLASE-LIKE DOMAIN-CONTAINING PROTEIN"/>
    <property type="match status" value="1"/>
</dbReference>
<evidence type="ECO:0000259" key="1">
    <source>
        <dbReference type="Pfam" id="PF02627"/>
    </source>
</evidence>
<accession>A0ABQ4F043</accession>
<reference evidence="2 3" key="1">
    <citation type="submission" date="2021-01" db="EMBL/GenBank/DDBJ databases">
        <title>Whole genome shotgun sequence of Plantactinospora mayteni NBRC 109088.</title>
        <authorList>
            <person name="Komaki H."/>
            <person name="Tamura T."/>
        </authorList>
    </citation>
    <scope>NUCLEOTIDE SEQUENCE [LARGE SCALE GENOMIC DNA]</scope>
    <source>
        <strain evidence="2 3">NBRC 109088</strain>
    </source>
</reference>
<name>A0ABQ4F043_9ACTN</name>
<proteinExistence type="predicted"/>
<evidence type="ECO:0000313" key="3">
    <source>
        <dbReference type="Proteomes" id="UP000621500"/>
    </source>
</evidence>
<protein>
    <submittedName>
        <fullName evidence="2">4-carboxymuconolactone decarboxylase</fullName>
    </submittedName>
</protein>
<dbReference type="RefSeq" id="WP_203861596.1">
    <property type="nucleotide sequence ID" value="NZ_BAAAZQ010000022.1"/>
</dbReference>
<evidence type="ECO:0000313" key="2">
    <source>
        <dbReference type="EMBL" id="GIH00270.1"/>
    </source>
</evidence>
<dbReference type="Pfam" id="PF02627">
    <property type="entry name" value="CMD"/>
    <property type="match status" value="1"/>
</dbReference>
<dbReference type="SUPFAM" id="SSF69118">
    <property type="entry name" value="AhpD-like"/>
    <property type="match status" value="1"/>
</dbReference>
<sequence>MTDRLAKGKRRFEELYGEGKADGLIAMQTGLAQDLARYGIEFNFGDVYSRPGLTLAQREMITLGVLVAMGGLEPQLRGHTRGALRAGMTPTEIIETVIHTVQYVGFPRALNAIRVVTDTLVENGAEIPEPLGPDAD</sequence>
<dbReference type="InterPro" id="IPR003779">
    <property type="entry name" value="CMD-like"/>
</dbReference>
<organism evidence="2 3">
    <name type="scientific">Plantactinospora mayteni</name>
    <dbReference type="NCBI Taxonomy" id="566021"/>
    <lineage>
        <taxon>Bacteria</taxon>
        <taxon>Bacillati</taxon>
        <taxon>Actinomycetota</taxon>
        <taxon>Actinomycetes</taxon>
        <taxon>Micromonosporales</taxon>
        <taxon>Micromonosporaceae</taxon>
        <taxon>Plantactinospora</taxon>
    </lineage>
</organism>
<dbReference type="InterPro" id="IPR052512">
    <property type="entry name" value="4CMD/NDH-1_regulator"/>
</dbReference>
<comment type="caution">
    <text evidence="2">The sequence shown here is derived from an EMBL/GenBank/DDBJ whole genome shotgun (WGS) entry which is preliminary data.</text>
</comment>
<dbReference type="EMBL" id="BONX01000052">
    <property type="protein sequence ID" value="GIH00270.1"/>
    <property type="molecule type" value="Genomic_DNA"/>
</dbReference>
<keyword evidence="3" id="KW-1185">Reference proteome</keyword>